<comment type="caution">
    <text evidence="1">The sequence shown here is derived from an EMBL/GenBank/DDBJ whole genome shotgun (WGS) entry which is preliminary data.</text>
</comment>
<evidence type="ECO:0000313" key="2">
    <source>
        <dbReference type="Proteomes" id="UP000708208"/>
    </source>
</evidence>
<dbReference type="Proteomes" id="UP000708208">
    <property type="component" value="Unassembled WGS sequence"/>
</dbReference>
<dbReference type="AlphaFoldDB" id="A0A8J2P762"/>
<keyword evidence="2" id="KW-1185">Reference proteome</keyword>
<organism evidence="1 2">
    <name type="scientific">Allacma fusca</name>
    <dbReference type="NCBI Taxonomy" id="39272"/>
    <lineage>
        <taxon>Eukaryota</taxon>
        <taxon>Metazoa</taxon>
        <taxon>Ecdysozoa</taxon>
        <taxon>Arthropoda</taxon>
        <taxon>Hexapoda</taxon>
        <taxon>Collembola</taxon>
        <taxon>Symphypleona</taxon>
        <taxon>Sminthuridae</taxon>
        <taxon>Allacma</taxon>
    </lineage>
</organism>
<sequence length="69" mass="8082">MTHFQSEKWEKDERCEKFMISQPLTYDYNMNGYMRTNKVLKTGKSDENPEAVAIVPKAAMMHGFKHKAI</sequence>
<gene>
    <name evidence="1" type="ORF">AFUS01_LOCUS15797</name>
</gene>
<accession>A0A8J2P762</accession>
<reference evidence="1" key="1">
    <citation type="submission" date="2021-06" db="EMBL/GenBank/DDBJ databases">
        <authorList>
            <person name="Hodson N. C."/>
            <person name="Mongue J. A."/>
            <person name="Jaron S. K."/>
        </authorList>
    </citation>
    <scope>NUCLEOTIDE SEQUENCE</scope>
</reference>
<name>A0A8J2P762_9HEXA</name>
<proteinExistence type="predicted"/>
<protein>
    <submittedName>
        <fullName evidence="1">Uncharacterized protein</fullName>
    </submittedName>
</protein>
<evidence type="ECO:0000313" key="1">
    <source>
        <dbReference type="EMBL" id="CAG7726921.1"/>
    </source>
</evidence>
<dbReference type="EMBL" id="CAJVCH010141744">
    <property type="protein sequence ID" value="CAG7726921.1"/>
    <property type="molecule type" value="Genomic_DNA"/>
</dbReference>